<name>A0A941CS31_9BACI</name>
<dbReference type="InterPro" id="IPR010921">
    <property type="entry name" value="Trp_repressor/repl_initiator"/>
</dbReference>
<dbReference type="Gene3D" id="1.10.10.10">
    <property type="entry name" value="Winged helix-like DNA-binding domain superfamily/Winged helix DNA-binding domain"/>
    <property type="match status" value="2"/>
</dbReference>
<comment type="caution">
    <text evidence="1">The sequence shown here is derived from an EMBL/GenBank/DDBJ whole genome shotgun (WGS) entry which is preliminary data.</text>
</comment>
<dbReference type="InterPro" id="IPR036388">
    <property type="entry name" value="WH-like_DNA-bd_sf"/>
</dbReference>
<dbReference type="EMBL" id="JAGSIE010000005">
    <property type="protein sequence ID" value="MBR7552838.1"/>
    <property type="molecule type" value="Genomic_DNA"/>
</dbReference>
<dbReference type="PANTHER" id="PTHR33795:SF1">
    <property type="entry name" value="INSERTION ELEMENT IS150 PROTEIN INSJ"/>
    <property type="match status" value="1"/>
</dbReference>
<keyword evidence="2" id="KW-1185">Reference proteome</keyword>
<dbReference type="PANTHER" id="PTHR33795">
    <property type="entry name" value="INSERTION ELEMENT IS150 PROTEIN INSJ"/>
    <property type="match status" value="1"/>
</dbReference>
<gene>
    <name evidence="1" type="ORF">KC820_01605</name>
</gene>
<accession>A0A941CS31</accession>
<evidence type="ECO:0000313" key="2">
    <source>
        <dbReference type="Proteomes" id="UP000675431"/>
    </source>
</evidence>
<reference evidence="1 2" key="1">
    <citation type="submission" date="2021-04" db="EMBL/GenBank/DDBJ databases">
        <title>Allobacillus sp. nov. SKP8-2 isolated from shrimp paste.</title>
        <authorList>
            <person name="Tanasupawat S."/>
            <person name="Yiamsombat S."/>
            <person name="Kanchanasin P."/>
            <person name="Kuncharoen N."/>
        </authorList>
    </citation>
    <scope>NUCLEOTIDE SEQUENCE [LARGE SCALE GENOMIC DNA]</scope>
    <source>
        <strain evidence="1 2">SKP8-2</strain>
    </source>
</reference>
<sequence length="123" mass="14456">MLPSNYTVKKTNFEGGIFISQRSYSDEFKIEVVQSSDSRNCSIVDYCSYNGISESTLKRWLHKFETEGVEGLRESKTWNRYSQELKLQAVKDYESGKYSLSEVVYHYNISSSTVLRKWSRKMY</sequence>
<dbReference type="RefSeq" id="WP_212367414.1">
    <property type="nucleotide sequence ID" value="NZ_JAGSIE010000005.1"/>
</dbReference>
<dbReference type="AlphaFoldDB" id="A0A941CS31"/>
<organism evidence="1 2">
    <name type="scientific">Allobacillus saliphilus</name>
    <dbReference type="NCBI Taxonomy" id="2912308"/>
    <lineage>
        <taxon>Bacteria</taxon>
        <taxon>Bacillati</taxon>
        <taxon>Bacillota</taxon>
        <taxon>Bacilli</taxon>
        <taxon>Bacillales</taxon>
        <taxon>Bacillaceae</taxon>
        <taxon>Allobacillus</taxon>
    </lineage>
</organism>
<dbReference type="SUPFAM" id="SSF48295">
    <property type="entry name" value="TrpR-like"/>
    <property type="match status" value="2"/>
</dbReference>
<dbReference type="Proteomes" id="UP000675431">
    <property type="component" value="Unassembled WGS sequence"/>
</dbReference>
<proteinExistence type="predicted"/>
<dbReference type="InterPro" id="IPR052057">
    <property type="entry name" value="IS150/IS1296_orfA-like"/>
</dbReference>
<dbReference type="GO" id="GO:0043565">
    <property type="term" value="F:sequence-specific DNA binding"/>
    <property type="evidence" value="ECO:0007669"/>
    <property type="project" value="InterPro"/>
</dbReference>
<evidence type="ECO:0000313" key="1">
    <source>
        <dbReference type="EMBL" id="MBR7552838.1"/>
    </source>
</evidence>
<dbReference type="InterPro" id="IPR002514">
    <property type="entry name" value="Transposase_8"/>
</dbReference>
<protein>
    <submittedName>
        <fullName evidence="1">Transposase</fullName>
    </submittedName>
</protein>
<dbReference type="Pfam" id="PF01527">
    <property type="entry name" value="HTH_Tnp_1"/>
    <property type="match status" value="1"/>
</dbReference>